<evidence type="ECO:0000256" key="1">
    <source>
        <dbReference type="ARBA" id="ARBA00001937"/>
    </source>
</evidence>
<dbReference type="AlphaFoldDB" id="A0A6P6YFV8"/>
<dbReference type="RefSeq" id="XP_027203679.1">
    <property type="nucleotide sequence ID" value="XM_027347878.1"/>
</dbReference>
<dbReference type="FunFam" id="3.40.50.720:FF:001053">
    <property type="entry name" value="GDP-mannose 4,6 dehydratase"/>
    <property type="match status" value="1"/>
</dbReference>
<dbReference type="CDD" id="cd05260">
    <property type="entry name" value="GDP_MD_SDR_e"/>
    <property type="match status" value="1"/>
</dbReference>
<dbReference type="HAMAP" id="MF_00955">
    <property type="entry name" value="GDP_Man_dehydratase"/>
    <property type="match status" value="1"/>
</dbReference>
<dbReference type="NCBIfam" id="TIGR01472">
    <property type="entry name" value="gmd"/>
    <property type="match status" value="1"/>
</dbReference>
<dbReference type="KEGG" id="dpte:113797488"/>
<evidence type="ECO:0000256" key="3">
    <source>
        <dbReference type="ARBA" id="ARBA00009263"/>
    </source>
</evidence>
<evidence type="ECO:0000313" key="11">
    <source>
        <dbReference type="Proteomes" id="UP000515146"/>
    </source>
</evidence>
<dbReference type="GO" id="GO:0042351">
    <property type="term" value="P:'de novo' GDP-L-fucose biosynthetic process"/>
    <property type="evidence" value="ECO:0007669"/>
    <property type="project" value="UniProtKB-UniPathway"/>
</dbReference>
<evidence type="ECO:0000259" key="10">
    <source>
        <dbReference type="Pfam" id="PF16363"/>
    </source>
</evidence>
<dbReference type="CTD" id="33716"/>
<comment type="pathway">
    <text evidence="2">Nucleotide-sugar biosynthesis; GDP-L-fucose biosynthesis via de novo pathway; GDP-L-fucose from GDP-alpha-D-mannose: step 1/2.</text>
</comment>
<dbReference type="PANTHER" id="PTHR43715:SF1">
    <property type="entry name" value="GDP-MANNOSE 4,6 DEHYDRATASE"/>
    <property type="match status" value="1"/>
</dbReference>
<dbReference type="Gene3D" id="3.90.25.10">
    <property type="entry name" value="UDP-galactose 4-epimerase, domain 1"/>
    <property type="match status" value="1"/>
</dbReference>
<dbReference type="InParanoid" id="A0A6P6YFV8"/>
<dbReference type="Gene3D" id="3.40.50.720">
    <property type="entry name" value="NAD(P)-binding Rossmann-like Domain"/>
    <property type="match status" value="1"/>
</dbReference>
<dbReference type="SUPFAM" id="SSF51735">
    <property type="entry name" value="NAD(P)-binding Rossmann-fold domains"/>
    <property type="match status" value="1"/>
</dbReference>
<dbReference type="PANTHER" id="PTHR43715">
    <property type="entry name" value="GDP-MANNOSE 4,6-DEHYDRATASE"/>
    <property type="match status" value="1"/>
</dbReference>
<dbReference type="EC" id="4.2.1.47" evidence="4"/>
<evidence type="ECO:0000256" key="4">
    <source>
        <dbReference type="ARBA" id="ARBA00011989"/>
    </source>
</evidence>
<evidence type="ECO:0000313" key="12">
    <source>
        <dbReference type="RefSeq" id="XP_027203679.1"/>
    </source>
</evidence>
<gene>
    <name evidence="12" type="primary">LOC113797488</name>
</gene>
<keyword evidence="6" id="KW-0456">Lyase</keyword>
<evidence type="ECO:0000256" key="6">
    <source>
        <dbReference type="ARBA" id="ARBA00023239"/>
    </source>
</evidence>
<evidence type="ECO:0000256" key="8">
    <source>
        <dbReference type="ARBA" id="ARBA00050823"/>
    </source>
</evidence>
<evidence type="ECO:0000256" key="2">
    <source>
        <dbReference type="ARBA" id="ARBA00004912"/>
    </source>
</evidence>
<dbReference type="InterPro" id="IPR016040">
    <property type="entry name" value="NAD(P)-bd_dom"/>
</dbReference>
<protein>
    <recommendedName>
        <fullName evidence="9">GDP-mannose 4,6 dehydratase</fullName>
        <ecNumber evidence="4">4.2.1.47</ecNumber>
    </recommendedName>
    <alternativeName>
        <fullName evidence="7">GDP-D-mannose dehydratase</fullName>
    </alternativeName>
</protein>
<comment type="similarity">
    <text evidence="3">Belongs to the NAD(P)-dependent epimerase/dehydratase family. GDP-mannose 4,6-dehydratase subfamily.</text>
</comment>
<dbReference type="GO" id="GO:0008446">
    <property type="term" value="F:GDP-mannose 4,6-dehydratase activity"/>
    <property type="evidence" value="ECO:0007669"/>
    <property type="project" value="UniProtKB-EC"/>
</dbReference>
<comment type="catalytic activity">
    <reaction evidence="8">
        <text>GDP-alpha-D-mannose = GDP-4-dehydro-alpha-D-rhamnose + H2O</text>
        <dbReference type="Rhea" id="RHEA:23820"/>
        <dbReference type="ChEBI" id="CHEBI:15377"/>
        <dbReference type="ChEBI" id="CHEBI:57527"/>
        <dbReference type="ChEBI" id="CHEBI:57964"/>
        <dbReference type="EC" id="4.2.1.47"/>
    </reaction>
    <physiologicalReaction direction="left-to-right" evidence="8">
        <dbReference type="Rhea" id="RHEA:23821"/>
    </physiologicalReaction>
</comment>
<dbReference type="InterPro" id="IPR036291">
    <property type="entry name" value="NAD(P)-bd_dom_sf"/>
</dbReference>
<dbReference type="FunCoup" id="A0A6P6YFV8">
    <property type="interactions" value="456"/>
</dbReference>
<evidence type="ECO:0000256" key="5">
    <source>
        <dbReference type="ARBA" id="ARBA00022857"/>
    </source>
</evidence>
<organism evidence="11 12">
    <name type="scientific">Dermatophagoides pteronyssinus</name>
    <name type="common">European house dust mite</name>
    <dbReference type="NCBI Taxonomy" id="6956"/>
    <lineage>
        <taxon>Eukaryota</taxon>
        <taxon>Metazoa</taxon>
        <taxon>Ecdysozoa</taxon>
        <taxon>Arthropoda</taxon>
        <taxon>Chelicerata</taxon>
        <taxon>Arachnida</taxon>
        <taxon>Acari</taxon>
        <taxon>Acariformes</taxon>
        <taxon>Sarcoptiformes</taxon>
        <taxon>Astigmata</taxon>
        <taxon>Psoroptidia</taxon>
        <taxon>Analgoidea</taxon>
        <taxon>Pyroglyphidae</taxon>
        <taxon>Dermatophagoidinae</taxon>
        <taxon>Dermatophagoides</taxon>
    </lineage>
</organism>
<dbReference type="UniPathway" id="UPA00128">
    <property type="reaction ID" value="UER00190"/>
</dbReference>
<dbReference type="OrthoDB" id="10253554at2759"/>
<evidence type="ECO:0000256" key="9">
    <source>
        <dbReference type="ARBA" id="ARBA00071431"/>
    </source>
</evidence>
<feature type="domain" description="NAD(P)-binding" evidence="10">
    <location>
        <begin position="325"/>
        <end position="661"/>
    </location>
</feature>
<dbReference type="InterPro" id="IPR006368">
    <property type="entry name" value="GDP_Man_deHydtase"/>
</dbReference>
<comment type="cofactor">
    <cofactor evidence="1">
        <name>NADP(+)</name>
        <dbReference type="ChEBI" id="CHEBI:58349"/>
    </cofactor>
</comment>
<dbReference type="Pfam" id="PF16363">
    <property type="entry name" value="GDP_Man_Dehyd"/>
    <property type="match status" value="1"/>
</dbReference>
<evidence type="ECO:0000256" key="7">
    <source>
        <dbReference type="ARBA" id="ARBA00031085"/>
    </source>
</evidence>
<accession>A0A6P6YFV8</accession>
<name>A0A6P6YFV8_DERPT</name>
<keyword evidence="5" id="KW-0521">NADP</keyword>
<proteinExistence type="inferred from homology"/>
<keyword evidence="11" id="KW-1185">Reference proteome</keyword>
<dbReference type="Proteomes" id="UP000515146">
    <property type="component" value="Unplaced"/>
</dbReference>
<reference evidence="12" key="1">
    <citation type="submission" date="2025-08" db="UniProtKB">
        <authorList>
            <consortium name="RefSeq"/>
        </authorList>
    </citation>
    <scope>IDENTIFICATION</scope>
    <source>
        <strain evidence="12">Airmid</strain>
    </source>
</reference>
<sequence length="675" mass="77792">MNLMSSLTTIKSSLLQMNLLSFELLTENSTKVQMLETLNKNDSLVILSSIDNNQNNGNRLNRPVYSFRTITNWKRSSSKVLDIVPRYGIYFCSLKWILKRQLYRQIKDGAIYNESIAPVLHCVCKEPNDFCQGRIGPIDKLIPYEHYRHPTVNGIWISVCGNETNVTDIDDDWNKSFQQMKTLNENFNRFIFFVAQNAACVGIHIWNTHKKDNKLRRKSQLKKSNNNNHHHERPLILSGGFYVLEGLFEAKFLNYDPIIGSKTMIKPNTFQTSINSPRMIILSEGTHMIRIKPYEGILMNLVTMNIGEKEIFKNNNINNNNNIALITGISGQDGSYLAEFLIDKGYEVHGIIRRSSSFNTGRIQHLYKDRSTHQEGSMKLHYGDMTDSTCLVRLIHEIKPDEIYNLAAQSHVKVSFDLSEYTANVDALGTLRLLDAIRTANITNENGKLKMKFYQASTSELYGKVQEVPQRETTPFYPRSPYGVAKSFAYWIVVNYREAYEMFAVNGILFNHESPRRGETFVTRKITRGVAKIVLNRQEFIELGNLDSKRDWGHARDYVEAMWLMLQQENPEDFVIATGEAHSVREFVESAFKHIDREIIWEGNGLNEVGKEKQTGIIRVKVNARYFRPAEVDFLLGDASKAKRKLDWKPKTSFQELVKEMVDADIELMKQDPYA</sequence>